<dbReference type="AlphaFoldDB" id="A0A1I5RRF4"/>
<keyword evidence="2" id="KW-1185">Reference proteome</keyword>
<dbReference type="RefSeq" id="WP_177202027.1">
    <property type="nucleotide sequence ID" value="NZ_FOXB01000028.1"/>
</dbReference>
<proteinExistence type="predicted"/>
<organism evidence="1 2">
    <name type="scientific">Hydrogenimonas thermophila</name>
    <dbReference type="NCBI Taxonomy" id="223786"/>
    <lineage>
        <taxon>Bacteria</taxon>
        <taxon>Pseudomonadati</taxon>
        <taxon>Campylobacterota</taxon>
        <taxon>Epsilonproteobacteria</taxon>
        <taxon>Campylobacterales</taxon>
        <taxon>Hydrogenimonadaceae</taxon>
        <taxon>Hydrogenimonas</taxon>
    </lineage>
</organism>
<gene>
    <name evidence="1" type="ORF">SAMN05216234_12829</name>
</gene>
<protein>
    <submittedName>
        <fullName evidence="1">Uncharacterized protein</fullName>
    </submittedName>
</protein>
<evidence type="ECO:0000313" key="2">
    <source>
        <dbReference type="Proteomes" id="UP000199227"/>
    </source>
</evidence>
<dbReference type="EMBL" id="FOXB01000028">
    <property type="protein sequence ID" value="SFP61124.1"/>
    <property type="molecule type" value="Genomic_DNA"/>
</dbReference>
<reference evidence="1 2" key="1">
    <citation type="submission" date="2016-10" db="EMBL/GenBank/DDBJ databases">
        <authorList>
            <person name="de Groot N.N."/>
        </authorList>
    </citation>
    <scope>NUCLEOTIDE SEQUENCE [LARGE SCALE GENOMIC DNA]</scope>
    <source>
        <strain evidence="1 2">EP1-55-1</strain>
    </source>
</reference>
<sequence>MMKAHEKLCDALDKMEEIRLKIKLLSVLLSSADKESFDDETFLALSSYLLELENELLKSAEALE</sequence>
<evidence type="ECO:0000313" key="1">
    <source>
        <dbReference type="EMBL" id="SFP61124.1"/>
    </source>
</evidence>
<name>A0A1I5RRF4_9BACT</name>
<dbReference type="Proteomes" id="UP000199227">
    <property type="component" value="Unassembled WGS sequence"/>
</dbReference>
<accession>A0A1I5RRF4</accession>
<dbReference type="STRING" id="223786.SAMN05216234_12829"/>